<dbReference type="InterPro" id="IPR036249">
    <property type="entry name" value="Thioredoxin-like_sf"/>
</dbReference>
<dbReference type="AlphaFoldDB" id="A0A1H3C308"/>
<dbReference type="Proteomes" id="UP000198640">
    <property type="component" value="Unassembled WGS sequence"/>
</dbReference>
<keyword evidence="3" id="KW-1185">Reference proteome</keyword>
<dbReference type="EMBL" id="FNOY01000002">
    <property type="protein sequence ID" value="SDX48552.1"/>
    <property type="molecule type" value="Genomic_DNA"/>
</dbReference>
<dbReference type="RefSeq" id="WP_090411109.1">
    <property type="nucleotide sequence ID" value="NZ_FNOY01000002.1"/>
</dbReference>
<dbReference type="SUPFAM" id="SSF52833">
    <property type="entry name" value="Thioredoxin-like"/>
    <property type="match status" value="1"/>
</dbReference>
<dbReference type="Gene3D" id="1.10.472.60">
    <property type="entry name" value="putative protein disulfide isomerase domain"/>
    <property type="match status" value="1"/>
</dbReference>
<organism evidence="2 3">
    <name type="scientific">Nitrosomonas halophila</name>
    <dbReference type="NCBI Taxonomy" id="44576"/>
    <lineage>
        <taxon>Bacteria</taxon>
        <taxon>Pseudomonadati</taxon>
        <taxon>Pseudomonadota</taxon>
        <taxon>Betaproteobacteria</taxon>
        <taxon>Nitrosomonadales</taxon>
        <taxon>Nitrosomonadaceae</taxon>
        <taxon>Nitrosomonas</taxon>
    </lineage>
</organism>
<dbReference type="PANTHER" id="PTHR13887">
    <property type="entry name" value="GLUTATHIONE S-TRANSFERASE KAPPA"/>
    <property type="match status" value="1"/>
</dbReference>
<sequence length="207" mass="23585">MTTPTLWYVADPMCSWCWGFAPVIERIRTEYSQLLTIRLLLGGLRPGTKLPLAPAKRAEILHHWQSVQATTGQPFKFENALPKNFIYDTEPASRALISVALIEPSQVFPFFSAVQRAFYLEQVDVTQPDNLKKLAAELHLPATRFIETFESDQTKQQTLDHFRRAAAWGITGFPALVAEKAAQHRLITMGYCPYDTLQQRLDGWLYS</sequence>
<dbReference type="InterPro" id="IPR001853">
    <property type="entry name" value="DSBA-like_thioredoxin_dom"/>
</dbReference>
<dbReference type="Gene3D" id="3.40.30.10">
    <property type="entry name" value="Glutaredoxin"/>
    <property type="match status" value="1"/>
</dbReference>
<gene>
    <name evidence="2" type="ORF">SAMN05421881_100246</name>
</gene>
<evidence type="ECO:0000313" key="2">
    <source>
        <dbReference type="EMBL" id="SDX48552.1"/>
    </source>
</evidence>
<dbReference type="STRING" id="44576.SAMN05421881_100246"/>
<protein>
    <recommendedName>
        <fullName evidence="1">DSBA-like thioredoxin domain-containing protein</fullName>
    </recommendedName>
</protein>
<accession>A0A1H3C308</accession>
<evidence type="ECO:0000313" key="3">
    <source>
        <dbReference type="Proteomes" id="UP000198640"/>
    </source>
</evidence>
<evidence type="ECO:0000259" key="1">
    <source>
        <dbReference type="Pfam" id="PF01323"/>
    </source>
</evidence>
<proteinExistence type="predicted"/>
<reference evidence="2 3" key="1">
    <citation type="submission" date="2016-10" db="EMBL/GenBank/DDBJ databases">
        <authorList>
            <person name="de Groot N.N."/>
        </authorList>
    </citation>
    <scope>NUCLEOTIDE SEQUENCE [LARGE SCALE GENOMIC DNA]</scope>
    <source>
        <strain evidence="2 3">Nm1</strain>
    </source>
</reference>
<dbReference type="OrthoDB" id="9813770at2"/>
<dbReference type="Pfam" id="PF01323">
    <property type="entry name" value="DSBA"/>
    <property type="match status" value="1"/>
</dbReference>
<dbReference type="GO" id="GO:0016491">
    <property type="term" value="F:oxidoreductase activity"/>
    <property type="evidence" value="ECO:0007669"/>
    <property type="project" value="InterPro"/>
</dbReference>
<dbReference type="PANTHER" id="PTHR13887:SF54">
    <property type="entry name" value="DSBA FAMILY PROTEIN"/>
    <property type="match status" value="1"/>
</dbReference>
<name>A0A1H3C308_9PROT</name>
<feature type="domain" description="DSBA-like thioredoxin" evidence="1">
    <location>
        <begin position="10"/>
        <end position="201"/>
    </location>
</feature>
<dbReference type="CDD" id="cd03025">
    <property type="entry name" value="DsbA_FrnE_like"/>
    <property type="match status" value="1"/>
</dbReference>